<feature type="region of interest" description="Disordered" evidence="1">
    <location>
        <begin position="1"/>
        <end position="92"/>
    </location>
</feature>
<keyword evidence="3" id="KW-1185">Reference proteome</keyword>
<organism evidence="3">
    <name type="scientific">Harpegnathos saltator</name>
    <name type="common">Jerdon's jumping ant</name>
    <dbReference type="NCBI Taxonomy" id="610380"/>
    <lineage>
        <taxon>Eukaryota</taxon>
        <taxon>Metazoa</taxon>
        <taxon>Ecdysozoa</taxon>
        <taxon>Arthropoda</taxon>
        <taxon>Hexapoda</taxon>
        <taxon>Insecta</taxon>
        <taxon>Pterygota</taxon>
        <taxon>Neoptera</taxon>
        <taxon>Endopterygota</taxon>
        <taxon>Hymenoptera</taxon>
        <taxon>Apocrita</taxon>
        <taxon>Aculeata</taxon>
        <taxon>Formicoidea</taxon>
        <taxon>Formicidae</taxon>
        <taxon>Ponerinae</taxon>
        <taxon>Ponerini</taxon>
        <taxon>Harpegnathos</taxon>
    </lineage>
</organism>
<proteinExistence type="predicted"/>
<evidence type="ECO:0000256" key="1">
    <source>
        <dbReference type="SAM" id="MobiDB-lite"/>
    </source>
</evidence>
<dbReference type="EMBL" id="GL449802">
    <property type="protein sequence ID" value="EFN81936.1"/>
    <property type="molecule type" value="Genomic_DNA"/>
</dbReference>
<protein>
    <submittedName>
        <fullName evidence="2">Uncharacterized protein</fullName>
    </submittedName>
</protein>
<gene>
    <name evidence="2" type="ORF">EAI_09083</name>
</gene>
<name>E2BQU4_HARSA</name>
<evidence type="ECO:0000313" key="2">
    <source>
        <dbReference type="EMBL" id="EFN81936.1"/>
    </source>
</evidence>
<dbReference type="InParanoid" id="E2BQU4"/>
<dbReference type="AlphaFoldDB" id="E2BQU4"/>
<dbReference type="Proteomes" id="UP000008237">
    <property type="component" value="Unassembled WGS sequence"/>
</dbReference>
<sequence length="112" mass="12404">MEGRSRGLALGSVVRAGVPDPAPLLKREAAANPVEDGGGRGLEGLHPRSRGLSPRKGTPEGRGKKRRGGKRQPFEGRRLPHRTRLNGDRVSPRVRGLFFTRMRLPGQEKRRR</sequence>
<accession>E2BQU4</accession>
<reference evidence="2 3" key="1">
    <citation type="journal article" date="2010" name="Science">
        <title>Genomic comparison of the ants Camponotus floridanus and Harpegnathos saltator.</title>
        <authorList>
            <person name="Bonasio R."/>
            <person name="Zhang G."/>
            <person name="Ye C."/>
            <person name="Mutti N.S."/>
            <person name="Fang X."/>
            <person name="Qin N."/>
            <person name="Donahue G."/>
            <person name="Yang P."/>
            <person name="Li Q."/>
            <person name="Li C."/>
            <person name="Zhang P."/>
            <person name="Huang Z."/>
            <person name="Berger S.L."/>
            <person name="Reinberg D."/>
            <person name="Wang J."/>
            <person name="Liebig J."/>
        </authorList>
    </citation>
    <scope>NUCLEOTIDE SEQUENCE [LARGE SCALE GENOMIC DNA]</scope>
    <source>
        <strain evidence="2 3">R22 G/1</strain>
    </source>
</reference>
<evidence type="ECO:0000313" key="3">
    <source>
        <dbReference type="Proteomes" id="UP000008237"/>
    </source>
</evidence>